<organism evidence="3 4">
    <name type="scientific">Paenibacillus kribbensis</name>
    <dbReference type="NCBI Taxonomy" id="172713"/>
    <lineage>
        <taxon>Bacteria</taxon>
        <taxon>Bacillati</taxon>
        <taxon>Bacillota</taxon>
        <taxon>Bacilli</taxon>
        <taxon>Bacillales</taxon>
        <taxon>Paenibacillaceae</taxon>
        <taxon>Paenibacillus</taxon>
    </lineage>
</organism>
<dbReference type="RefSeq" id="WP_094154300.1">
    <property type="nucleotide sequence ID" value="NZ_CP020028.1"/>
</dbReference>
<gene>
    <name evidence="3" type="ORF">B4V02_07365</name>
</gene>
<feature type="signal peptide" evidence="2">
    <location>
        <begin position="1"/>
        <end position="24"/>
    </location>
</feature>
<feature type="region of interest" description="Disordered" evidence="1">
    <location>
        <begin position="36"/>
        <end position="60"/>
    </location>
</feature>
<reference evidence="3 4" key="1">
    <citation type="submission" date="2017-03" db="EMBL/GenBank/DDBJ databases">
        <title>Complete genome sequence of Paenibacillus Kribbensis producing bioflocculants.</title>
        <authorList>
            <person name="Lee H.-G."/>
            <person name="Oh H.-M."/>
        </authorList>
    </citation>
    <scope>NUCLEOTIDE SEQUENCE [LARGE SCALE GENOMIC DNA]</scope>
    <source>
        <strain evidence="3 4">AM49</strain>
    </source>
</reference>
<proteinExistence type="predicted"/>
<dbReference type="OrthoDB" id="2656199at2"/>
<dbReference type="Proteomes" id="UP000214666">
    <property type="component" value="Chromosome"/>
</dbReference>
<keyword evidence="2" id="KW-0732">Signal</keyword>
<feature type="chain" id="PRO_5012465834" description="Lipoprotein" evidence="2">
    <location>
        <begin position="25"/>
        <end position="216"/>
    </location>
</feature>
<dbReference type="PROSITE" id="PS51257">
    <property type="entry name" value="PROKAR_LIPOPROTEIN"/>
    <property type="match status" value="1"/>
</dbReference>
<evidence type="ECO:0000256" key="2">
    <source>
        <dbReference type="SAM" id="SignalP"/>
    </source>
</evidence>
<dbReference type="KEGG" id="pkb:B4V02_07365"/>
<sequence>MSKGSMFVSVVCTLLLLSVTVGCASSPVKQYTDAAVPSGEKGVNPKQSAANTQQTRQSKEERVLSFYKDSSLSDEEKVHHIMDDLAGIQWGKLNKISKHQSLEIIEYLYRQRAFIPSESFPNVIRASDGLDGALSESYAAIMGELFTRDKTAMTRALANTDKSYRVHGIGSIAYGLSYRETKVVKREIRQWQAGQKLTVAEKQVIRALLVKLDDPY</sequence>
<evidence type="ECO:0000313" key="3">
    <source>
        <dbReference type="EMBL" id="ASR46511.1"/>
    </source>
</evidence>
<evidence type="ECO:0000256" key="1">
    <source>
        <dbReference type="SAM" id="MobiDB-lite"/>
    </source>
</evidence>
<evidence type="ECO:0008006" key="5">
    <source>
        <dbReference type="Google" id="ProtNLM"/>
    </source>
</evidence>
<accession>A0A222WL60</accession>
<feature type="compositionally biased region" description="Polar residues" evidence="1">
    <location>
        <begin position="45"/>
        <end position="56"/>
    </location>
</feature>
<dbReference type="AlphaFoldDB" id="A0A222WL60"/>
<name>A0A222WL60_9BACL</name>
<dbReference type="EMBL" id="CP020028">
    <property type="protein sequence ID" value="ASR46511.1"/>
    <property type="molecule type" value="Genomic_DNA"/>
</dbReference>
<evidence type="ECO:0000313" key="4">
    <source>
        <dbReference type="Proteomes" id="UP000214666"/>
    </source>
</evidence>
<keyword evidence="4" id="KW-1185">Reference proteome</keyword>
<protein>
    <recommendedName>
        <fullName evidence="5">Lipoprotein</fullName>
    </recommendedName>
</protein>